<accession>A0A370TC34</accession>
<dbReference type="SUPFAM" id="SSF53474">
    <property type="entry name" value="alpha/beta-Hydrolases"/>
    <property type="match status" value="1"/>
</dbReference>
<keyword evidence="3" id="KW-0442">Lipid degradation</keyword>
<keyword evidence="5" id="KW-0732">Signal</keyword>
<keyword evidence="7" id="KW-1185">Reference proteome</keyword>
<evidence type="ECO:0000256" key="3">
    <source>
        <dbReference type="ARBA" id="ARBA00022963"/>
    </source>
</evidence>
<dbReference type="EC" id="3.1.1.47" evidence="1"/>
<evidence type="ECO:0000313" key="6">
    <source>
        <dbReference type="EMBL" id="RDL31808.1"/>
    </source>
</evidence>
<dbReference type="InterPro" id="IPR029058">
    <property type="entry name" value="AB_hydrolase_fold"/>
</dbReference>
<keyword evidence="4" id="KW-0443">Lipid metabolism</keyword>
<proteinExistence type="predicted"/>
<dbReference type="GO" id="GO:0003847">
    <property type="term" value="F:1-alkyl-2-acetylglycerophosphocholine esterase activity"/>
    <property type="evidence" value="ECO:0007669"/>
    <property type="project" value="UniProtKB-EC"/>
</dbReference>
<feature type="chain" id="PRO_5016926374" description="1-alkyl-2-acetylglycerophosphocholine esterase" evidence="5">
    <location>
        <begin position="24"/>
        <end position="380"/>
    </location>
</feature>
<gene>
    <name evidence="6" type="ORF">BP5553_09210</name>
</gene>
<reference evidence="6 7" key="1">
    <citation type="journal article" date="2018" name="IMA Fungus">
        <title>IMA Genome-F 9: Draft genome sequence of Annulohypoxylon stygium, Aspergillus mulundensis, Berkeleyomyces basicola (syn. Thielaviopsis basicola), Ceratocystis smalleyi, two Cercospora beticola strains, Coleophoma cylindrospora, Fusarium fracticaudum, Phialophora cf. hyalina, and Morchella septimelata.</title>
        <authorList>
            <person name="Wingfield B.D."/>
            <person name="Bills G.F."/>
            <person name="Dong Y."/>
            <person name="Huang W."/>
            <person name="Nel W.J."/>
            <person name="Swalarsk-Parry B.S."/>
            <person name="Vaghefi N."/>
            <person name="Wilken P.M."/>
            <person name="An Z."/>
            <person name="de Beer Z.W."/>
            <person name="De Vos L."/>
            <person name="Chen L."/>
            <person name="Duong T.A."/>
            <person name="Gao Y."/>
            <person name="Hammerbacher A."/>
            <person name="Kikkert J.R."/>
            <person name="Li Y."/>
            <person name="Li H."/>
            <person name="Li K."/>
            <person name="Li Q."/>
            <person name="Liu X."/>
            <person name="Ma X."/>
            <person name="Naidoo K."/>
            <person name="Pethybridge S.J."/>
            <person name="Sun J."/>
            <person name="Steenkamp E.T."/>
            <person name="van der Nest M.A."/>
            <person name="van Wyk S."/>
            <person name="Wingfield M.J."/>
            <person name="Xiong C."/>
            <person name="Yue Q."/>
            <person name="Zhang X."/>
        </authorList>
    </citation>
    <scope>NUCLEOTIDE SEQUENCE [LARGE SCALE GENOMIC DNA]</scope>
    <source>
        <strain evidence="6 7">BP 5553</strain>
    </source>
</reference>
<dbReference type="GO" id="GO:0016042">
    <property type="term" value="P:lipid catabolic process"/>
    <property type="evidence" value="ECO:0007669"/>
    <property type="project" value="UniProtKB-KW"/>
</dbReference>
<dbReference type="PANTHER" id="PTHR10272:SF14">
    <property type="entry name" value="PAF ACETYLHYDROLASE FAMILY PROTEIN"/>
    <property type="match status" value="1"/>
</dbReference>
<dbReference type="Gene3D" id="3.40.50.1820">
    <property type="entry name" value="alpha/beta hydrolase"/>
    <property type="match status" value="1"/>
</dbReference>
<protein>
    <recommendedName>
        <fullName evidence="1">1-alkyl-2-acetylglycerophosphocholine esterase</fullName>
        <ecNumber evidence="1">3.1.1.47</ecNumber>
    </recommendedName>
</protein>
<sequence>MLPPATLTQRLLALLSILSSVSATTILPKPPGPFDVYYNTAKMVDPGRIDPFDPKKGHRAVMTSIFLPVRCPTSLKPIAYLPPKTGELESELFGVYGLPNGTLQSLNLQVCPGPLRTRLQEAEQHPVVIFSPALNTPRHFYSLIAQAVASYGYIVVSIDHPYDADIVEFPDGSAVYAINFTDEQIPVDVDTRAGDVSFVLNQLSCPGSVKDLLPGSKGLKTHKVAMFGHSVGGAAAAQAMLRDKRIVGGVNLDGSFISTVVQKGLDRPFLIFGHENKTQATDDSWAETWSHLRSWKLELGLAKSQHYTFSDLPALLNLLHAPQVILDAAAERVGTLDGLKALDIVQTYVVAFLDFVLLNKKPEVLQHVVAEFPEVSFIDK</sequence>
<evidence type="ECO:0000256" key="4">
    <source>
        <dbReference type="ARBA" id="ARBA00023098"/>
    </source>
</evidence>
<evidence type="ECO:0000256" key="1">
    <source>
        <dbReference type="ARBA" id="ARBA00013201"/>
    </source>
</evidence>
<dbReference type="AlphaFoldDB" id="A0A370TC34"/>
<feature type="signal peptide" evidence="5">
    <location>
        <begin position="1"/>
        <end position="23"/>
    </location>
</feature>
<comment type="caution">
    <text evidence="6">The sequence shown here is derived from an EMBL/GenBank/DDBJ whole genome shotgun (WGS) entry which is preliminary data.</text>
</comment>
<dbReference type="PANTHER" id="PTHR10272">
    <property type="entry name" value="PLATELET-ACTIVATING FACTOR ACETYLHYDROLASE"/>
    <property type="match status" value="1"/>
</dbReference>
<evidence type="ECO:0000313" key="7">
    <source>
        <dbReference type="Proteomes" id="UP000254866"/>
    </source>
</evidence>
<dbReference type="OrthoDB" id="2363873at2759"/>
<organism evidence="6 7">
    <name type="scientific">Venustampulla echinocandica</name>
    <dbReference type="NCBI Taxonomy" id="2656787"/>
    <lineage>
        <taxon>Eukaryota</taxon>
        <taxon>Fungi</taxon>
        <taxon>Dikarya</taxon>
        <taxon>Ascomycota</taxon>
        <taxon>Pezizomycotina</taxon>
        <taxon>Leotiomycetes</taxon>
        <taxon>Helotiales</taxon>
        <taxon>Pleuroascaceae</taxon>
        <taxon>Venustampulla</taxon>
    </lineage>
</organism>
<dbReference type="GeneID" id="43602059"/>
<dbReference type="Pfam" id="PF03403">
    <property type="entry name" value="PAF-AH_p_II"/>
    <property type="match status" value="2"/>
</dbReference>
<evidence type="ECO:0000256" key="2">
    <source>
        <dbReference type="ARBA" id="ARBA00022801"/>
    </source>
</evidence>
<keyword evidence="2" id="KW-0378">Hydrolase</keyword>
<dbReference type="STRING" id="2656787.A0A370TC34"/>
<dbReference type="Proteomes" id="UP000254866">
    <property type="component" value="Unassembled WGS sequence"/>
</dbReference>
<name>A0A370TC34_9HELO</name>
<dbReference type="EMBL" id="NPIC01000011">
    <property type="protein sequence ID" value="RDL31808.1"/>
    <property type="molecule type" value="Genomic_DNA"/>
</dbReference>
<evidence type="ECO:0000256" key="5">
    <source>
        <dbReference type="SAM" id="SignalP"/>
    </source>
</evidence>
<dbReference type="RefSeq" id="XP_031865740.1">
    <property type="nucleotide sequence ID" value="XM_032017833.1"/>
</dbReference>